<sequence>MSGRKPSGPVQIGAALGDDLVEKLKAAQAAQRQRIEAEARPGESWQAAADRIRKESRQPPAAGTPSIRKPPKGDEQPDFFVPMLYDVGTRDSRSIMDVAVFRLSKRDRRAGEVIRYELPDGHVEVSAGPAGMASVWDYDLVLMAVSHLTESMNRYREGKGDKPGRVFRPHVADVLKFCRRADGGKQKDDLVETCIRLNTTHVAMQRTKKAKNGRLVTVSEGEALISRYKIVKSETGRPEYIEIELADWMYREITEGKNPDVLTVHPDYFLIDPGIGRFLYRLARRAAGKAEARWLFKTIYERSGSAGEFKKFCFTVRKLIGSNDLPEYDLKEEAGQAGPILVMRYRNLIEGEAPAGS</sequence>
<organism evidence="2">
    <name type="scientific">Pseudomonas putida</name>
    <name type="common">Arthrobacter siderocapsulatus</name>
    <dbReference type="NCBI Taxonomy" id="303"/>
    <lineage>
        <taxon>Bacteria</taxon>
        <taxon>Pseudomonadati</taxon>
        <taxon>Pseudomonadota</taxon>
        <taxon>Gammaproteobacteria</taxon>
        <taxon>Pseudomonadales</taxon>
        <taxon>Pseudomonadaceae</taxon>
        <taxon>Pseudomonas</taxon>
    </lineage>
</organism>
<proteinExistence type="predicted"/>
<reference evidence="2" key="1">
    <citation type="submission" date="2017-07" db="EMBL/GenBank/DDBJ databases">
        <title>Molecular diversity and dissemination of Pseudomonas putida group isolates carrying VIM-2 gene at a university hospital in Korea.</title>
        <authorList>
            <person name="Hong J.S."/>
            <person name="Yoon E.-J."/>
            <person name="Song W."/>
            <person name="Seo Y.B."/>
            <person name="Jeong S.H."/>
            <person name="Lee K."/>
        </authorList>
    </citation>
    <scope>NUCLEOTIDE SEQUENCE</scope>
    <source>
        <strain evidence="2">KSS435</strain>
        <plasmid evidence="2">pVIM_Pse-KSS435</plasmid>
    </source>
</reference>
<protein>
    <submittedName>
        <fullName evidence="2">Replication initiator protein A</fullName>
    </submittedName>
</protein>
<geneLocation type="plasmid" evidence="2">
    <name>pVIM_Pse-KSS435</name>
</geneLocation>
<dbReference type="EMBL" id="MF564290">
    <property type="protein sequence ID" value="ATB51850.1"/>
    <property type="molecule type" value="Genomic_DNA"/>
</dbReference>
<name>A0A290GFK7_PSEPU</name>
<accession>A0A290GFK7</accession>
<dbReference type="Pfam" id="PF10134">
    <property type="entry name" value="RPA"/>
    <property type="match status" value="1"/>
</dbReference>
<evidence type="ECO:0000256" key="1">
    <source>
        <dbReference type="SAM" id="MobiDB-lite"/>
    </source>
</evidence>
<feature type="region of interest" description="Disordered" evidence="1">
    <location>
        <begin position="28"/>
        <end position="79"/>
    </location>
</feature>
<evidence type="ECO:0000313" key="2">
    <source>
        <dbReference type="EMBL" id="ATB51850.1"/>
    </source>
</evidence>
<dbReference type="RefSeq" id="WP_172692001.1">
    <property type="nucleotide sequence ID" value="NZ_MF564290.1"/>
</dbReference>
<dbReference type="AlphaFoldDB" id="A0A290GFK7"/>
<dbReference type="InterPro" id="IPR018777">
    <property type="entry name" value="Replication_initiator_prot_A"/>
</dbReference>
<keyword evidence="2" id="KW-0614">Plasmid</keyword>